<feature type="signal peptide" evidence="1">
    <location>
        <begin position="1"/>
        <end position="19"/>
    </location>
</feature>
<dbReference type="Pfam" id="PF12771">
    <property type="entry name" value="SusD-like_2"/>
    <property type="match status" value="1"/>
</dbReference>
<dbReference type="Proteomes" id="UP000677244">
    <property type="component" value="Unassembled WGS sequence"/>
</dbReference>
<dbReference type="PROSITE" id="PS51257">
    <property type="entry name" value="PROKAR_LIPOPROTEIN"/>
    <property type="match status" value="1"/>
</dbReference>
<keyword evidence="2" id="KW-0449">Lipoprotein</keyword>
<accession>A0ABS3Z7F1</accession>
<evidence type="ECO:0000313" key="2">
    <source>
        <dbReference type="EMBL" id="MBO9205391.1"/>
    </source>
</evidence>
<evidence type="ECO:0000256" key="1">
    <source>
        <dbReference type="SAM" id="SignalP"/>
    </source>
</evidence>
<dbReference type="Gene3D" id="1.25.40.390">
    <property type="match status" value="1"/>
</dbReference>
<organism evidence="2 3">
    <name type="scientific">Niastella soli</name>
    <dbReference type="NCBI Taxonomy" id="2821487"/>
    <lineage>
        <taxon>Bacteria</taxon>
        <taxon>Pseudomonadati</taxon>
        <taxon>Bacteroidota</taxon>
        <taxon>Chitinophagia</taxon>
        <taxon>Chitinophagales</taxon>
        <taxon>Chitinophagaceae</taxon>
        <taxon>Niastella</taxon>
    </lineage>
</organism>
<dbReference type="InterPro" id="IPR041662">
    <property type="entry name" value="SusD-like_2"/>
</dbReference>
<dbReference type="SUPFAM" id="SSF48452">
    <property type="entry name" value="TPR-like"/>
    <property type="match status" value="1"/>
</dbReference>
<evidence type="ECO:0000313" key="3">
    <source>
        <dbReference type="Proteomes" id="UP000677244"/>
    </source>
</evidence>
<proteinExistence type="predicted"/>
<dbReference type="RefSeq" id="WP_209144909.1">
    <property type="nucleotide sequence ID" value="NZ_JAGHKO010000024.1"/>
</dbReference>
<keyword evidence="3" id="KW-1185">Reference proteome</keyword>
<gene>
    <name evidence="2" type="ORF">J7I42_34195</name>
</gene>
<feature type="chain" id="PRO_5046389459" evidence="1">
    <location>
        <begin position="20"/>
        <end position="530"/>
    </location>
</feature>
<comment type="caution">
    <text evidence="2">The sequence shown here is derived from an EMBL/GenBank/DDBJ whole genome shotgun (WGS) entry which is preliminary data.</text>
</comment>
<reference evidence="2 3" key="1">
    <citation type="submission" date="2021-03" db="EMBL/GenBank/DDBJ databases">
        <title>Assistant Professor.</title>
        <authorList>
            <person name="Huq M.A."/>
        </authorList>
    </citation>
    <scope>NUCLEOTIDE SEQUENCE [LARGE SCALE GENOMIC DNA]</scope>
    <source>
        <strain evidence="2 3">MAH-29</strain>
    </source>
</reference>
<dbReference type="InterPro" id="IPR011990">
    <property type="entry name" value="TPR-like_helical_dom_sf"/>
</dbReference>
<keyword evidence="1" id="KW-0732">Signal</keyword>
<protein>
    <submittedName>
        <fullName evidence="2">SusD/RagB family nutrient-binding outer membrane lipoprotein</fullName>
    </submittedName>
</protein>
<dbReference type="EMBL" id="JAGHKO010000024">
    <property type="protein sequence ID" value="MBO9205391.1"/>
    <property type="molecule type" value="Genomic_DNA"/>
</dbReference>
<name>A0ABS3Z7F1_9BACT</name>
<sequence length="530" mass="59880">MRKQLIIVCMVLMALPTLYSCKKDFDKLNTDPINALGTTADKLLAPALVNTITAGMIRNRSFTNELMQVTVTISDGDNTVFRYAFKNNQSDYLWNNWFLQLTNFKQVDSLAHGYGKDSTINYSYQGIGKVCKAWVYANLTDTYGDIPYFHALQGDSDLLHPSVMPSFDRQQDIYADLQNQLEEANMLLSKGDTIVGKSDPIYKGDVTKWRKFCNSLYLRLLLRISGKAEVQQQCIAKIKQIVENPAQYPIFQSNADCARLLWTGSDNTTDPYTNPYVTAVRTSDFRSPSVCSFFIDKLVAWSDPRYVSGTPYGSGTYGRWGISQASGGGWYGVESGYLPGHGDPRGCYFQSNDYDNTTADNTWSLQQNQYTGIIMQYAEVQFILAEAAAKGWITGNTKTFWQQGIASAINYWVPNFNESISNANFTTHLNNLNQASEFWNDNLPLDDKMELIHVQKYYALFLTDLQQWFEYRRTGHPILPKGAGLANGGVMPARLVYPVYVQAANPTNYSNAVAVQGPDEIYTRVWWQRP</sequence>